<feature type="compositionally biased region" description="Low complexity" evidence="1">
    <location>
        <begin position="9"/>
        <end position="31"/>
    </location>
</feature>
<feature type="transmembrane region" description="Helical" evidence="2">
    <location>
        <begin position="138"/>
        <end position="157"/>
    </location>
</feature>
<keyword evidence="2" id="KW-1133">Transmembrane helix</keyword>
<accession>A0A9P6JPZ3</accession>
<proteinExistence type="predicted"/>
<comment type="caution">
    <text evidence="3">The sequence shown here is derived from an EMBL/GenBank/DDBJ whole genome shotgun (WGS) entry which is preliminary data.</text>
</comment>
<name>A0A9P6JPZ3_9AGAR</name>
<keyword evidence="4" id="KW-1185">Reference proteome</keyword>
<organism evidence="3 4">
    <name type="scientific">Crepidotus variabilis</name>
    <dbReference type="NCBI Taxonomy" id="179855"/>
    <lineage>
        <taxon>Eukaryota</taxon>
        <taxon>Fungi</taxon>
        <taxon>Dikarya</taxon>
        <taxon>Basidiomycota</taxon>
        <taxon>Agaricomycotina</taxon>
        <taxon>Agaricomycetes</taxon>
        <taxon>Agaricomycetidae</taxon>
        <taxon>Agaricales</taxon>
        <taxon>Agaricineae</taxon>
        <taxon>Crepidotaceae</taxon>
        <taxon>Crepidotus</taxon>
    </lineage>
</organism>
<feature type="compositionally biased region" description="Polar residues" evidence="1">
    <location>
        <begin position="32"/>
        <end position="49"/>
    </location>
</feature>
<feature type="transmembrane region" description="Helical" evidence="2">
    <location>
        <begin position="207"/>
        <end position="227"/>
    </location>
</feature>
<dbReference type="OrthoDB" id="3265172at2759"/>
<evidence type="ECO:0000313" key="4">
    <source>
        <dbReference type="Proteomes" id="UP000807306"/>
    </source>
</evidence>
<protein>
    <submittedName>
        <fullName evidence="3">Uncharacterized protein</fullName>
    </submittedName>
</protein>
<gene>
    <name evidence="3" type="ORF">CPB83DRAFT_854116</name>
</gene>
<dbReference type="EMBL" id="MU157851">
    <property type="protein sequence ID" value="KAF9528691.1"/>
    <property type="molecule type" value="Genomic_DNA"/>
</dbReference>
<dbReference type="AlphaFoldDB" id="A0A9P6JPZ3"/>
<dbReference type="Proteomes" id="UP000807306">
    <property type="component" value="Unassembled WGS sequence"/>
</dbReference>
<keyword evidence="2" id="KW-0812">Transmembrane</keyword>
<evidence type="ECO:0000256" key="2">
    <source>
        <dbReference type="SAM" id="Phobius"/>
    </source>
</evidence>
<keyword evidence="2" id="KW-0472">Membrane</keyword>
<evidence type="ECO:0000256" key="1">
    <source>
        <dbReference type="SAM" id="MobiDB-lite"/>
    </source>
</evidence>
<sequence length="265" mass="29370">MNKLRKPPSSSSHSGSSSQNGSSSLLFSGSSMTMKHATSTQPSSSQGVTSSWVPTIQAARSQVSLPLVPERDDNIVPLTVAEQYWATRALKAEALLAAQKAHKQEFRTLADFQDMKRQREMALLANEYKEKHTSLERLLTFLLLLIAFMVMLIIYLATHYTRHSMLLHQKQNTSWWSAIGASHFTIPILSPFTSVVEHESSIFGAKIIGTLAAIGAVLLYFVFRYWFFQSGQRRKGGETQTPLAFSLATDDVSGIVNGFPTAIDQ</sequence>
<feature type="region of interest" description="Disordered" evidence="1">
    <location>
        <begin position="1"/>
        <end position="49"/>
    </location>
</feature>
<reference evidence="3" key="1">
    <citation type="submission" date="2020-11" db="EMBL/GenBank/DDBJ databases">
        <authorList>
            <consortium name="DOE Joint Genome Institute"/>
            <person name="Ahrendt S."/>
            <person name="Riley R."/>
            <person name="Andreopoulos W."/>
            <person name="Labutti K."/>
            <person name="Pangilinan J."/>
            <person name="Ruiz-Duenas F.J."/>
            <person name="Barrasa J.M."/>
            <person name="Sanchez-Garcia M."/>
            <person name="Camarero S."/>
            <person name="Miyauchi S."/>
            <person name="Serrano A."/>
            <person name="Linde D."/>
            <person name="Babiker R."/>
            <person name="Drula E."/>
            <person name="Ayuso-Fernandez I."/>
            <person name="Pacheco R."/>
            <person name="Padilla G."/>
            <person name="Ferreira P."/>
            <person name="Barriuso J."/>
            <person name="Kellner H."/>
            <person name="Castanera R."/>
            <person name="Alfaro M."/>
            <person name="Ramirez L."/>
            <person name="Pisabarro A.G."/>
            <person name="Kuo A."/>
            <person name="Tritt A."/>
            <person name="Lipzen A."/>
            <person name="He G."/>
            <person name="Yan M."/>
            <person name="Ng V."/>
            <person name="Cullen D."/>
            <person name="Martin F."/>
            <person name="Rosso M.-N."/>
            <person name="Henrissat B."/>
            <person name="Hibbett D."/>
            <person name="Martinez A.T."/>
            <person name="Grigoriev I.V."/>
        </authorList>
    </citation>
    <scope>NUCLEOTIDE SEQUENCE</scope>
    <source>
        <strain evidence="3">CBS 506.95</strain>
    </source>
</reference>
<evidence type="ECO:0000313" key="3">
    <source>
        <dbReference type="EMBL" id="KAF9528691.1"/>
    </source>
</evidence>